<reference evidence="1" key="1">
    <citation type="submission" date="2014-12" db="EMBL/GenBank/DDBJ databases">
        <title>Insight into the proteome of Arion vulgaris.</title>
        <authorList>
            <person name="Aradska J."/>
            <person name="Bulat T."/>
            <person name="Smidak R."/>
            <person name="Sarate P."/>
            <person name="Gangsoo J."/>
            <person name="Sialana F."/>
            <person name="Bilban M."/>
            <person name="Lubec G."/>
        </authorList>
    </citation>
    <scope>NUCLEOTIDE SEQUENCE</scope>
    <source>
        <tissue evidence="1">Skin</tissue>
    </source>
</reference>
<protein>
    <submittedName>
        <fullName evidence="1">Uncharacterized protein</fullName>
    </submittedName>
</protein>
<dbReference type="AlphaFoldDB" id="A0A0B6YZD1"/>
<organism evidence="1">
    <name type="scientific">Arion vulgaris</name>
    <dbReference type="NCBI Taxonomy" id="1028688"/>
    <lineage>
        <taxon>Eukaryota</taxon>
        <taxon>Metazoa</taxon>
        <taxon>Spiralia</taxon>
        <taxon>Lophotrochozoa</taxon>
        <taxon>Mollusca</taxon>
        <taxon>Gastropoda</taxon>
        <taxon>Heterobranchia</taxon>
        <taxon>Euthyneura</taxon>
        <taxon>Panpulmonata</taxon>
        <taxon>Eupulmonata</taxon>
        <taxon>Stylommatophora</taxon>
        <taxon>Helicina</taxon>
        <taxon>Arionoidea</taxon>
        <taxon>Arionidae</taxon>
        <taxon>Arion</taxon>
    </lineage>
</organism>
<evidence type="ECO:0000313" key="1">
    <source>
        <dbReference type="EMBL" id="CEK61704.1"/>
    </source>
</evidence>
<sequence length="51" mass="5954">MYIEFKIDISTMCTCGQKLLREHLLQDYPEYDILRLTVVLSVVVSLTVISY</sequence>
<proteinExistence type="predicted"/>
<gene>
    <name evidence="1" type="primary">ORF42995</name>
</gene>
<name>A0A0B6YZD1_9EUPU</name>
<accession>A0A0B6YZD1</accession>
<dbReference type="EMBL" id="HACG01014839">
    <property type="protein sequence ID" value="CEK61704.1"/>
    <property type="molecule type" value="Transcribed_RNA"/>
</dbReference>